<reference evidence="11" key="1">
    <citation type="submission" date="2021-03" db="EMBL/GenBank/DDBJ databases">
        <authorList>
            <person name="Bekaert M."/>
        </authorList>
    </citation>
    <scope>NUCLEOTIDE SEQUENCE</scope>
</reference>
<dbReference type="Proteomes" id="UP000683360">
    <property type="component" value="Unassembled WGS sequence"/>
</dbReference>
<evidence type="ECO:0000256" key="3">
    <source>
        <dbReference type="ARBA" id="ARBA00022475"/>
    </source>
</evidence>
<protein>
    <recommendedName>
        <fullName evidence="13">Voltage-gated hydrogen channel 1</fullName>
    </recommendedName>
</protein>
<evidence type="ECO:0000256" key="1">
    <source>
        <dbReference type="ARBA" id="ARBA00004651"/>
    </source>
</evidence>
<dbReference type="GO" id="GO:0005886">
    <property type="term" value="C:plasma membrane"/>
    <property type="evidence" value="ECO:0007669"/>
    <property type="project" value="UniProtKB-SubCell"/>
</dbReference>
<evidence type="ECO:0008006" key="13">
    <source>
        <dbReference type="Google" id="ProtNLM"/>
    </source>
</evidence>
<keyword evidence="6 10" id="KW-1133">Transmembrane helix</keyword>
<dbReference type="InterPro" id="IPR027359">
    <property type="entry name" value="Volt_channel_dom_sf"/>
</dbReference>
<keyword evidence="2" id="KW-0813">Transport</keyword>
<dbReference type="InterPro" id="IPR031846">
    <property type="entry name" value="Hvcn1"/>
</dbReference>
<keyword evidence="7" id="KW-0406">Ion transport</keyword>
<evidence type="ECO:0000256" key="9">
    <source>
        <dbReference type="ARBA" id="ARBA00023303"/>
    </source>
</evidence>
<evidence type="ECO:0000256" key="6">
    <source>
        <dbReference type="ARBA" id="ARBA00022989"/>
    </source>
</evidence>
<gene>
    <name evidence="11" type="ORF">MEDL_2274</name>
</gene>
<feature type="transmembrane region" description="Helical" evidence="10">
    <location>
        <begin position="64"/>
        <end position="86"/>
    </location>
</feature>
<keyword evidence="5" id="KW-0851">Voltage-gated channel</keyword>
<evidence type="ECO:0000313" key="12">
    <source>
        <dbReference type="Proteomes" id="UP000683360"/>
    </source>
</evidence>
<name>A0A8S3PT42_MYTED</name>
<evidence type="ECO:0000313" key="11">
    <source>
        <dbReference type="EMBL" id="CAG2186737.1"/>
    </source>
</evidence>
<keyword evidence="8 10" id="KW-0472">Membrane</keyword>
<dbReference type="GO" id="GO:0030171">
    <property type="term" value="F:voltage-gated proton channel activity"/>
    <property type="evidence" value="ECO:0007669"/>
    <property type="project" value="InterPro"/>
</dbReference>
<proteinExistence type="predicted"/>
<evidence type="ECO:0000256" key="10">
    <source>
        <dbReference type="SAM" id="Phobius"/>
    </source>
</evidence>
<dbReference type="PANTHER" id="PTHR46480:SF1">
    <property type="entry name" value="VOLTAGE-GATED HYDROGEN CHANNEL 1"/>
    <property type="match status" value="1"/>
</dbReference>
<dbReference type="Gene3D" id="1.20.120.350">
    <property type="entry name" value="Voltage-gated potassium channels. Chain C"/>
    <property type="match status" value="1"/>
</dbReference>
<dbReference type="EMBL" id="CAJPWZ010000144">
    <property type="protein sequence ID" value="CAG2186737.1"/>
    <property type="molecule type" value="Genomic_DNA"/>
</dbReference>
<keyword evidence="3" id="KW-1003">Cell membrane</keyword>
<accession>A0A8S3PT42</accession>
<evidence type="ECO:0000256" key="5">
    <source>
        <dbReference type="ARBA" id="ARBA00022882"/>
    </source>
</evidence>
<evidence type="ECO:0000256" key="7">
    <source>
        <dbReference type="ARBA" id="ARBA00023065"/>
    </source>
</evidence>
<sequence length="404" mass="46339">MTKKRPAKGLQALASGTLALARCHTVLDKTEQELEHAIERENRAPKTTIERIQMKGEKLIHTKPVLLCVVLLNIIDCILVLGELVLDMYYIKALMESHDDVTHTFISEMKMLYPNVLYNIGKSDIEPLYDNILHAQIGWDNFTMAHGRSLSAENITELSLQHTIVKRGTELPSHIDEFIIDRINHTHFHNSRHVEEHPIEEVLAHAFHKASISILCILAVENLFKIFSYGKAFFERKLEMFDCMVVFCSLFVDVYFLKGISAYKIQDFVIILAFLMPWRVIRVVNSLVVSVIEHEHFRMKLLYKQKKNIANDLKKVKSEAKVLKQCLHIVQKMAIDGGIPQEKISQHLAFLQQKQNKKSKLSMSPFRKSTEVLPLENGTFSPTVYNYADEDNNTISNGTDNNVV</sequence>
<dbReference type="GO" id="GO:0034702">
    <property type="term" value="C:monoatomic ion channel complex"/>
    <property type="evidence" value="ECO:0007669"/>
    <property type="project" value="UniProtKB-KW"/>
</dbReference>
<dbReference type="PANTHER" id="PTHR46480">
    <property type="entry name" value="F20B24.22"/>
    <property type="match status" value="1"/>
</dbReference>
<keyword evidence="12" id="KW-1185">Reference proteome</keyword>
<keyword evidence="4 10" id="KW-0812">Transmembrane</keyword>
<dbReference type="OrthoDB" id="427456at2759"/>
<organism evidence="11 12">
    <name type="scientific">Mytilus edulis</name>
    <name type="common">Blue mussel</name>
    <dbReference type="NCBI Taxonomy" id="6550"/>
    <lineage>
        <taxon>Eukaryota</taxon>
        <taxon>Metazoa</taxon>
        <taxon>Spiralia</taxon>
        <taxon>Lophotrochozoa</taxon>
        <taxon>Mollusca</taxon>
        <taxon>Bivalvia</taxon>
        <taxon>Autobranchia</taxon>
        <taxon>Pteriomorphia</taxon>
        <taxon>Mytilida</taxon>
        <taxon>Mytiloidea</taxon>
        <taxon>Mytilidae</taxon>
        <taxon>Mytilinae</taxon>
        <taxon>Mytilus</taxon>
    </lineage>
</organism>
<evidence type="ECO:0000256" key="2">
    <source>
        <dbReference type="ARBA" id="ARBA00022448"/>
    </source>
</evidence>
<keyword evidence="9" id="KW-0407">Ion channel</keyword>
<evidence type="ECO:0000256" key="8">
    <source>
        <dbReference type="ARBA" id="ARBA00023136"/>
    </source>
</evidence>
<comment type="caution">
    <text evidence="11">The sequence shown here is derived from an EMBL/GenBank/DDBJ whole genome shotgun (WGS) entry which is preliminary data.</text>
</comment>
<comment type="subcellular location">
    <subcellularLocation>
        <location evidence="1">Cell membrane</location>
        <topology evidence="1">Multi-pass membrane protein</topology>
    </subcellularLocation>
</comment>
<evidence type="ECO:0000256" key="4">
    <source>
        <dbReference type="ARBA" id="ARBA00022692"/>
    </source>
</evidence>
<dbReference type="AlphaFoldDB" id="A0A8S3PT42"/>